<accession>A0ABX2D6T2</accession>
<reference evidence="1 2" key="1">
    <citation type="journal article" date="2020" name="Sci. Rep.">
        <title>A novel cyanobacterial geosmin producer, revising GeoA distribution and dispersion patterns in Bacteria.</title>
        <authorList>
            <person name="Churro C."/>
            <person name="Semedo-Aguiar A.P."/>
            <person name="Silva A.D."/>
            <person name="Pereira-Leal J.B."/>
            <person name="Leite R.B."/>
        </authorList>
    </citation>
    <scope>NUCLEOTIDE SEQUENCE [LARGE SCALE GENOMIC DNA]</scope>
    <source>
        <strain evidence="1 2">IPMA8</strain>
    </source>
</reference>
<dbReference type="EMBL" id="SRRZ01000135">
    <property type="protein sequence ID" value="NQE37528.1"/>
    <property type="molecule type" value="Genomic_DNA"/>
</dbReference>
<keyword evidence="2" id="KW-1185">Reference proteome</keyword>
<dbReference type="Proteomes" id="UP000702425">
    <property type="component" value="Unassembled WGS sequence"/>
</dbReference>
<gene>
    <name evidence="1" type="ORF">E5S67_05301</name>
</gene>
<protein>
    <submittedName>
        <fullName evidence="1">Uncharacterized protein</fullName>
    </submittedName>
</protein>
<evidence type="ECO:0000313" key="2">
    <source>
        <dbReference type="Proteomes" id="UP000702425"/>
    </source>
</evidence>
<dbReference type="RefSeq" id="WP_172191641.1">
    <property type="nucleotide sequence ID" value="NZ_CAWPPK010000041.1"/>
</dbReference>
<name>A0ABX2D6T2_9CYAN</name>
<evidence type="ECO:0000313" key="1">
    <source>
        <dbReference type="EMBL" id="NQE37528.1"/>
    </source>
</evidence>
<sequence length="113" mass="11976">MTLFNPSQVQAQQQTTKFPSGSSITEFALTATPTTVLPDRGTAQNRRGLMVFNDGTANALVSIGTTISATNFTAELLPGGYFEDSPAAPWQGPVLMRSTNSPTSINVTELVII</sequence>
<proteinExistence type="predicted"/>
<comment type="caution">
    <text evidence="1">The sequence shown here is derived from an EMBL/GenBank/DDBJ whole genome shotgun (WGS) entry which is preliminary data.</text>
</comment>
<organism evidence="1 2">
    <name type="scientific">Microcoleus asticus IPMA8</name>
    <dbReference type="NCBI Taxonomy" id="2563858"/>
    <lineage>
        <taxon>Bacteria</taxon>
        <taxon>Bacillati</taxon>
        <taxon>Cyanobacteriota</taxon>
        <taxon>Cyanophyceae</taxon>
        <taxon>Oscillatoriophycideae</taxon>
        <taxon>Oscillatoriales</taxon>
        <taxon>Microcoleaceae</taxon>
        <taxon>Microcoleus</taxon>
        <taxon>Microcoleus asticus</taxon>
    </lineage>
</organism>